<reference evidence="4" key="2">
    <citation type="submission" date="2016-06" db="UniProtKB">
        <authorList>
            <consortium name="WormBaseParasite"/>
        </authorList>
    </citation>
    <scope>IDENTIFICATION</scope>
</reference>
<reference evidence="3" key="1">
    <citation type="submission" date="2014-05" db="EMBL/GenBank/DDBJ databases">
        <title>The genome and life-stage specific transcriptomes of Globodera pallida elucidate key aspects of plant parasitism by a cyst nematode.</title>
        <authorList>
            <person name="Cotton J.A."/>
            <person name="Lilley C.J."/>
            <person name="Jones L.M."/>
            <person name="Kikuchi T."/>
            <person name="Reid A.J."/>
            <person name="Thorpe P."/>
            <person name="Tsai I.J."/>
            <person name="Beasley H."/>
            <person name="Blok V."/>
            <person name="Cock P.J.A."/>
            <person name="Van den Akker S.E."/>
            <person name="Holroyd N."/>
            <person name="Hunt M."/>
            <person name="Mantelin S."/>
            <person name="Naghra H."/>
            <person name="Pain A."/>
            <person name="Palomares-Rius J.E."/>
            <person name="Zarowiecki M."/>
            <person name="Berriman M."/>
            <person name="Jones J.T."/>
            <person name="Urwin P.E."/>
        </authorList>
    </citation>
    <scope>NUCLEOTIDE SEQUENCE [LARGE SCALE GENOMIC DNA]</scope>
    <source>
        <strain evidence="3">Lindley</strain>
    </source>
</reference>
<evidence type="ECO:0000256" key="1">
    <source>
        <dbReference type="SAM" id="Coils"/>
    </source>
</evidence>
<sequence length="383" mass="44607">MLVDRRRVKPIEPSPEPSPKKYKHVEPSLTASPINYYKHFVPTPQPSPCRETIDDLKTDSDDEEYYETHSEVMRPFGKYNQPPPIITDDQQNQIDTSPESSPVRVLRPDNESPRKLSLMMSPRPYDPNEYREYTNEEEIAFRAYVLLNAKTRILIDYSIMNEETVDQDLAYSFFKEFKKELQKNYSVSSDQLMASGTVFRIIMVEYISYRFGEVYLSWRTAKKELIESTELAIVALNNALEIIKMTKEEKENQFEQTKTEIEMIIKYLAEIKNSMINLISLEPSSAIAKFIEKNELNKLFPKQLPEILDEMHKIVIIEGSKCTDLDIVTIYIFNSLSCAEAEVDEMQKLVEKIDKDHKTKTTVELLKETAKVLEIIRAKFLNN</sequence>
<evidence type="ECO:0000256" key="2">
    <source>
        <dbReference type="SAM" id="MobiDB-lite"/>
    </source>
</evidence>
<accession>A0A183C370</accession>
<organism evidence="3 4">
    <name type="scientific">Globodera pallida</name>
    <name type="common">Potato cyst nematode worm</name>
    <name type="synonym">Heterodera pallida</name>
    <dbReference type="NCBI Taxonomy" id="36090"/>
    <lineage>
        <taxon>Eukaryota</taxon>
        <taxon>Metazoa</taxon>
        <taxon>Ecdysozoa</taxon>
        <taxon>Nematoda</taxon>
        <taxon>Chromadorea</taxon>
        <taxon>Rhabditida</taxon>
        <taxon>Tylenchina</taxon>
        <taxon>Tylenchomorpha</taxon>
        <taxon>Tylenchoidea</taxon>
        <taxon>Heteroderidae</taxon>
        <taxon>Heteroderinae</taxon>
        <taxon>Globodera</taxon>
    </lineage>
</organism>
<feature type="compositionally biased region" description="Polar residues" evidence="2">
    <location>
        <begin position="88"/>
        <end position="100"/>
    </location>
</feature>
<name>A0A183C370_GLOPA</name>
<evidence type="ECO:0000313" key="4">
    <source>
        <dbReference type="WBParaSite" id="GPLIN_000731400"/>
    </source>
</evidence>
<dbReference type="WBParaSite" id="GPLIN_000731400">
    <property type="protein sequence ID" value="GPLIN_000731400"/>
    <property type="gene ID" value="GPLIN_000731400"/>
</dbReference>
<feature type="region of interest" description="Disordered" evidence="2">
    <location>
        <begin position="74"/>
        <end position="121"/>
    </location>
</feature>
<keyword evidence="1" id="KW-0175">Coiled coil</keyword>
<feature type="coiled-coil region" evidence="1">
    <location>
        <begin position="233"/>
        <end position="260"/>
    </location>
</feature>
<protein>
    <submittedName>
        <fullName evidence="4">Uncharacterized protein</fullName>
    </submittedName>
</protein>
<keyword evidence="3" id="KW-1185">Reference proteome</keyword>
<dbReference type="AlphaFoldDB" id="A0A183C370"/>
<proteinExistence type="predicted"/>
<feature type="region of interest" description="Disordered" evidence="2">
    <location>
        <begin position="1"/>
        <end position="27"/>
    </location>
</feature>
<dbReference type="Proteomes" id="UP000050741">
    <property type="component" value="Unassembled WGS sequence"/>
</dbReference>
<evidence type="ECO:0000313" key="3">
    <source>
        <dbReference type="Proteomes" id="UP000050741"/>
    </source>
</evidence>